<dbReference type="CDD" id="cd00834">
    <property type="entry name" value="KAS_I_II"/>
    <property type="match status" value="1"/>
</dbReference>
<dbReference type="Pfam" id="PF00109">
    <property type="entry name" value="ketoacyl-synt"/>
    <property type="match status" value="1"/>
</dbReference>
<dbReference type="GO" id="GO:0004315">
    <property type="term" value="F:3-oxoacyl-[acyl-carrier-protein] synthase activity"/>
    <property type="evidence" value="ECO:0007669"/>
    <property type="project" value="TreeGrafter"/>
</dbReference>
<dbReference type="PANTHER" id="PTHR11712:SF336">
    <property type="entry name" value="3-OXOACYL-[ACYL-CARRIER-PROTEIN] SYNTHASE, MITOCHONDRIAL"/>
    <property type="match status" value="1"/>
</dbReference>
<dbReference type="FunFam" id="3.40.47.10:FF:000029">
    <property type="entry name" value="3-oxoacyl-[acyl-carrier-protein] synthase 1"/>
    <property type="match status" value="1"/>
</dbReference>
<dbReference type="EC" id="2.3.1.-" evidence="7"/>
<organism evidence="6 7">
    <name type="scientific">Derxia gummosa DSM 723</name>
    <dbReference type="NCBI Taxonomy" id="1121388"/>
    <lineage>
        <taxon>Bacteria</taxon>
        <taxon>Pseudomonadati</taxon>
        <taxon>Pseudomonadota</taxon>
        <taxon>Betaproteobacteria</taxon>
        <taxon>Burkholderiales</taxon>
        <taxon>Alcaligenaceae</taxon>
        <taxon>Derxia</taxon>
    </lineage>
</organism>
<dbReference type="Gene3D" id="3.40.47.10">
    <property type="match status" value="1"/>
</dbReference>
<keyword evidence="6" id="KW-1185">Reference proteome</keyword>
<dbReference type="InterPro" id="IPR014031">
    <property type="entry name" value="Ketoacyl_synth_C"/>
</dbReference>
<dbReference type="PROSITE" id="PS52004">
    <property type="entry name" value="KS3_2"/>
    <property type="match status" value="1"/>
</dbReference>
<dbReference type="AlphaFoldDB" id="A0A8B6X8B5"/>
<comment type="pathway">
    <text evidence="1">Lipid metabolism; fatty acid biosynthesis.</text>
</comment>
<reference evidence="7" key="3">
    <citation type="submission" date="2025-08" db="UniProtKB">
        <authorList>
            <consortium name="RefSeq"/>
        </authorList>
    </citation>
    <scope>IDENTIFICATION</scope>
</reference>
<keyword evidence="3 4" id="KW-0808">Transferase</keyword>
<evidence type="ECO:0000313" key="7">
    <source>
        <dbReference type="RefSeq" id="WP_034412231.1"/>
    </source>
</evidence>
<dbReference type="GO" id="GO:0005829">
    <property type="term" value="C:cytosol"/>
    <property type="evidence" value="ECO:0007669"/>
    <property type="project" value="TreeGrafter"/>
</dbReference>
<evidence type="ECO:0000256" key="2">
    <source>
        <dbReference type="ARBA" id="ARBA00008467"/>
    </source>
</evidence>
<dbReference type="SUPFAM" id="SSF53901">
    <property type="entry name" value="Thiolase-like"/>
    <property type="match status" value="2"/>
</dbReference>
<dbReference type="NCBIfam" id="NF005589">
    <property type="entry name" value="PRK07314.1"/>
    <property type="match status" value="1"/>
</dbReference>
<evidence type="ECO:0000259" key="5">
    <source>
        <dbReference type="PROSITE" id="PS52004"/>
    </source>
</evidence>
<dbReference type="Pfam" id="PF02801">
    <property type="entry name" value="Ketoacyl-synt_C"/>
    <property type="match status" value="1"/>
</dbReference>
<evidence type="ECO:0000256" key="1">
    <source>
        <dbReference type="ARBA" id="ARBA00005194"/>
    </source>
</evidence>
<dbReference type="InterPro" id="IPR000794">
    <property type="entry name" value="Beta-ketoacyl_synthase"/>
</dbReference>
<reference evidence="7" key="2">
    <citation type="journal article" date="2014" name="Structure">
        <title>Evolutionary origins of the multienzyme architecture of giant fungal fatty acid synthase.</title>
        <authorList>
            <person name="Bukhari H.S.T."/>
            <person name="Jakob R.P."/>
            <person name="Maier T."/>
        </authorList>
    </citation>
    <scope>NUCLEOTIDE SEQUENCE</scope>
</reference>
<proteinExistence type="inferred from homology"/>
<evidence type="ECO:0000256" key="3">
    <source>
        <dbReference type="ARBA" id="ARBA00022679"/>
    </source>
</evidence>
<sequence>MNRNAVVITGLGVVSPAGQDITRFELSLRSGSSGIRHNTWHHTEGARSQLVGIVDPFEPAAELTDFERRRLSRADQYALTATVEAWQQAALDGIDRDRVGVVFGSGGGVNVTECYVDAAMQGRVGRPSSLLPMNPDSAGTAVARHWGLHGPRTSIMTACSSGATAVGLAADFIECGFADVMVAGGTESLSHVTFTGFNALGALATGRNRPFDRRRDGIVLGEGAGVLILERAGHALARGVKPLAVLAGYGITSDASHITAPHPEGDGMARAMQLALRKSGLAAERIGYINAHGTGTSLNDKSETAAIRRVFGAAADRLAVSSIKPMIGHTLSAAGAIEAVATVLGLMGQFLPPTLNFEEADPDCDLDVVPNVARNARLDVAMKNSLAFGGNNTSLILARPEAFDVAA</sequence>
<protein>
    <submittedName>
        <fullName evidence="7">Beta-ketoacyl-[acyl-carrier-protein] synthase family protein</fullName>
        <ecNumber evidence="7">2.3.1.-</ecNumber>
    </submittedName>
</protein>
<dbReference type="GO" id="GO:0006633">
    <property type="term" value="P:fatty acid biosynthetic process"/>
    <property type="evidence" value="ECO:0007669"/>
    <property type="project" value="TreeGrafter"/>
</dbReference>
<feature type="domain" description="Ketosynthase family 3 (KS3)" evidence="5">
    <location>
        <begin position="3"/>
        <end position="399"/>
    </location>
</feature>
<evidence type="ECO:0000313" key="6">
    <source>
        <dbReference type="Proteomes" id="UP000675920"/>
    </source>
</evidence>
<dbReference type="SMART" id="SM00825">
    <property type="entry name" value="PKS_KS"/>
    <property type="match status" value="1"/>
</dbReference>
<dbReference type="Proteomes" id="UP000675920">
    <property type="component" value="Unplaced"/>
</dbReference>
<dbReference type="InterPro" id="IPR016039">
    <property type="entry name" value="Thiolase-like"/>
</dbReference>
<reference evidence="7" key="1">
    <citation type="journal article" date="2002" name="Biochem. Biophys. Res. Commun.">
        <title>Forty years of bacterial fatty acid synthesis.</title>
        <authorList>
            <person name="Rock C.O."/>
            <person name="Jackowski S."/>
        </authorList>
    </citation>
    <scope>NUCLEOTIDE SEQUENCE</scope>
</reference>
<name>A0A8B6X8B5_9BURK</name>
<dbReference type="InterPro" id="IPR014030">
    <property type="entry name" value="Ketoacyl_synth_N"/>
</dbReference>
<comment type="similarity">
    <text evidence="2 4">Belongs to the thiolase-like superfamily. Beta-ketoacyl-ACP synthases family.</text>
</comment>
<dbReference type="RefSeq" id="WP_034412231.1">
    <property type="nucleotide sequence ID" value="NZ_KI519499.1"/>
</dbReference>
<dbReference type="InterPro" id="IPR020841">
    <property type="entry name" value="PKS_Beta-ketoAc_synthase_dom"/>
</dbReference>
<accession>A0A8B6X8B5</accession>
<dbReference type="PANTHER" id="PTHR11712">
    <property type="entry name" value="POLYKETIDE SYNTHASE-RELATED"/>
    <property type="match status" value="1"/>
</dbReference>
<evidence type="ECO:0000256" key="4">
    <source>
        <dbReference type="RuleBase" id="RU003694"/>
    </source>
</evidence>